<gene>
    <name evidence="2" type="ORF">BN973_04006</name>
</gene>
<sequence length="68" mass="6906">MVRAPAGSEDIRAEVGELLGVGVDAVQPADNLTCQGLGPVRRMSLAGPSRRRAAGSHAAAAAKVDVVR</sequence>
<accession>A0A024K126</accession>
<dbReference type="EMBL" id="HG964446">
    <property type="protein sequence ID" value="CDO89626.1"/>
    <property type="molecule type" value="Genomic_DNA"/>
</dbReference>
<dbReference type="RefSeq" id="WP_139830243.1">
    <property type="nucleotide sequence ID" value="NZ_HG964446.1"/>
</dbReference>
<reference evidence="2" key="2">
    <citation type="submission" date="2014-04" db="EMBL/GenBank/DDBJ databases">
        <authorList>
            <person name="Urmite Genomes U."/>
        </authorList>
    </citation>
    <scope>NUCLEOTIDE SEQUENCE</scope>
    <source>
        <strain evidence="2">DSM 44626</strain>
    </source>
</reference>
<dbReference type="AlphaFoldDB" id="A0A024K126"/>
<evidence type="ECO:0000256" key="1">
    <source>
        <dbReference type="SAM" id="MobiDB-lite"/>
    </source>
</evidence>
<name>A0A024K126_9MYCO</name>
<dbReference type="Proteomes" id="UP000028880">
    <property type="component" value="Unassembled WGS sequence"/>
</dbReference>
<evidence type="ECO:0000313" key="2">
    <source>
        <dbReference type="EMBL" id="CDO89626.1"/>
    </source>
</evidence>
<feature type="region of interest" description="Disordered" evidence="1">
    <location>
        <begin position="47"/>
        <end position="68"/>
    </location>
</feature>
<dbReference type="STRING" id="47839.BN973_04006"/>
<organism evidence="2">
    <name type="scientific">Mycobacterium triplex</name>
    <dbReference type="NCBI Taxonomy" id="47839"/>
    <lineage>
        <taxon>Bacteria</taxon>
        <taxon>Bacillati</taxon>
        <taxon>Actinomycetota</taxon>
        <taxon>Actinomycetes</taxon>
        <taxon>Mycobacteriales</taxon>
        <taxon>Mycobacteriaceae</taxon>
        <taxon>Mycobacterium</taxon>
        <taxon>Mycobacterium simiae complex</taxon>
    </lineage>
</organism>
<dbReference type="OrthoDB" id="2455700at2"/>
<reference evidence="2" key="1">
    <citation type="journal article" date="2014" name="Genome Announc.">
        <title>Draft Genome Sequence of Mycobacterium triplex DSM 44626.</title>
        <authorList>
            <person name="Sassi M."/>
            <person name="Croce O."/>
            <person name="Robert C."/>
            <person name="Raoult D."/>
            <person name="Drancourt M."/>
        </authorList>
    </citation>
    <scope>NUCLEOTIDE SEQUENCE [LARGE SCALE GENOMIC DNA]</scope>
    <source>
        <strain evidence="2">DSM 44626</strain>
    </source>
</reference>
<dbReference type="HOGENOM" id="CLU_2789528_0_0_11"/>
<protein>
    <submittedName>
        <fullName evidence="2">MbtB protein</fullName>
    </submittedName>
</protein>
<proteinExistence type="predicted"/>